<feature type="transmembrane region" description="Helical" evidence="1">
    <location>
        <begin position="81"/>
        <end position="101"/>
    </location>
</feature>
<protein>
    <submittedName>
        <fullName evidence="2">Tryptophan-rich sensory protein</fullName>
    </submittedName>
</protein>
<dbReference type="InterPro" id="IPR038330">
    <property type="entry name" value="TspO/MBR-related_sf"/>
</dbReference>
<evidence type="ECO:0000313" key="3">
    <source>
        <dbReference type="Proteomes" id="UP000273977"/>
    </source>
</evidence>
<dbReference type="OrthoDB" id="5189031at2"/>
<feature type="transmembrane region" description="Helical" evidence="1">
    <location>
        <begin position="138"/>
        <end position="164"/>
    </location>
</feature>
<evidence type="ECO:0000256" key="1">
    <source>
        <dbReference type="SAM" id="Phobius"/>
    </source>
</evidence>
<feature type="transmembrane region" description="Helical" evidence="1">
    <location>
        <begin position="200"/>
        <end position="217"/>
    </location>
</feature>
<dbReference type="Gene3D" id="1.20.1260.100">
    <property type="entry name" value="TspO/MBR protein"/>
    <property type="match status" value="1"/>
</dbReference>
<dbReference type="AlphaFoldDB" id="A0A3N4G2E1"/>
<name>A0A3N4G2E1_9LACT</name>
<dbReference type="Proteomes" id="UP000273977">
    <property type="component" value="Unassembled WGS sequence"/>
</dbReference>
<gene>
    <name evidence="2" type="ORF">EF384_09515</name>
</gene>
<sequence length="259" mass="28864">MSTQKKAWSNVVLLLFTFFVNFLGASGFINGMSQAAVSDKYNTLIAPAGFTFSIWGIIYSLLLIWVLFIAFNSKKVTYRDIINAVTPFYWLSLVTNMIWIVTFSFEWVGISTIFIFTYLFALTASLNKIRTIKHPGQWFSAITFGLHTGWLLIASVVNAAAFLVQINWSVFGISDAVWTGIVMIVAMAIAAFVTESMRNAILPLPIAWAFYGVRSTLIEKGGYTVLEMLAIVGIVVMLLVSIRIFIKNDKGILPIKEAI</sequence>
<accession>A0A3N4G2E1</accession>
<keyword evidence="1" id="KW-0812">Transmembrane</keyword>
<keyword evidence="1" id="KW-1133">Transmembrane helix</keyword>
<feature type="transmembrane region" description="Helical" evidence="1">
    <location>
        <begin position="176"/>
        <end position="193"/>
    </location>
</feature>
<proteinExistence type="predicted"/>
<organism evidence="2 3">
    <name type="scientific">Aerococcus agrisoli</name>
    <dbReference type="NCBI Taxonomy" id="2487350"/>
    <lineage>
        <taxon>Bacteria</taxon>
        <taxon>Bacillati</taxon>
        <taxon>Bacillota</taxon>
        <taxon>Bacilli</taxon>
        <taxon>Lactobacillales</taxon>
        <taxon>Aerococcaceae</taxon>
        <taxon>Aerococcus</taxon>
    </lineage>
</organism>
<comment type="caution">
    <text evidence="2">The sequence shown here is derived from an EMBL/GenBank/DDBJ whole genome shotgun (WGS) entry which is preliminary data.</text>
</comment>
<dbReference type="EMBL" id="RKMG01000064">
    <property type="protein sequence ID" value="RPA55517.1"/>
    <property type="molecule type" value="Genomic_DNA"/>
</dbReference>
<feature type="transmembrane region" description="Helical" evidence="1">
    <location>
        <begin position="45"/>
        <end position="69"/>
    </location>
</feature>
<evidence type="ECO:0000313" key="2">
    <source>
        <dbReference type="EMBL" id="RPA55517.1"/>
    </source>
</evidence>
<dbReference type="PANTHER" id="PTHR33802">
    <property type="entry name" value="SI:CH211-161H7.5-RELATED"/>
    <property type="match status" value="1"/>
</dbReference>
<dbReference type="PANTHER" id="PTHR33802:SF1">
    <property type="entry name" value="XK-RELATED PROTEIN"/>
    <property type="match status" value="1"/>
</dbReference>
<feature type="transmembrane region" description="Helical" evidence="1">
    <location>
        <begin position="107"/>
        <end position="126"/>
    </location>
</feature>
<dbReference type="RefSeq" id="WP_123781450.1">
    <property type="nucleotide sequence ID" value="NZ_RKMG01000064.1"/>
</dbReference>
<keyword evidence="1" id="KW-0472">Membrane</keyword>
<keyword evidence="3" id="KW-1185">Reference proteome</keyword>
<reference evidence="2 3" key="1">
    <citation type="submission" date="2018-11" db="EMBL/GenBank/DDBJ databases">
        <title>Aerococcus sp. SJQ22, whole genome shotgun sequence.</title>
        <authorList>
            <person name="Sun L."/>
            <person name="Gao X."/>
            <person name="Chen W."/>
            <person name="Huang K."/>
        </authorList>
    </citation>
    <scope>NUCLEOTIDE SEQUENCE [LARGE SCALE GENOMIC DNA]</scope>
    <source>
        <strain evidence="2 3">SJQ22</strain>
    </source>
</reference>
<feature type="transmembrane region" description="Helical" evidence="1">
    <location>
        <begin position="223"/>
        <end position="246"/>
    </location>
</feature>